<proteinExistence type="inferred from homology"/>
<evidence type="ECO:0000256" key="6">
    <source>
        <dbReference type="ARBA" id="ARBA00022822"/>
    </source>
</evidence>
<dbReference type="EC" id="5.3.1.24" evidence="3 9"/>
<keyword evidence="5 9" id="KW-0028">Amino-acid biosynthesis</keyword>
<dbReference type="Pfam" id="PF00697">
    <property type="entry name" value="PRAI"/>
    <property type="match status" value="1"/>
</dbReference>
<comment type="similarity">
    <text evidence="9">Belongs to the TrpF family.</text>
</comment>
<dbReference type="HAMAP" id="MF_00135">
    <property type="entry name" value="PRAI"/>
    <property type="match status" value="1"/>
</dbReference>
<evidence type="ECO:0000256" key="1">
    <source>
        <dbReference type="ARBA" id="ARBA00001164"/>
    </source>
</evidence>
<evidence type="ECO:0000313" key="12">
    <source>
        <dbReference type="Proteomes" id="UP000321296"/>
    </source>
</evidence>
<reference evidence="11 12" key="1">
    <citation type="submission" date="2019-06" db="EMBL/GenBank/DDBJ databases">
        <title>Genome analyses of bacteria isolated from kimchi.</title>
        <authorList>
            <person name="Lee S."/>
            <person name="Ahn S."/>
            <person name="Roh S."/>
        </authorList>
    </citation>
    <scope>NUCLEOTIDE SEQUENCE [LARGE SCALE GENOMIC DNA]</scope>
    <source>
        <strain evidence="11 12">CBA3630</strain>
    </source>
</reference>
<name>A0A5B8T5L0_LEUPS</name>
<dbReference type="InterPro" id="IPR013785">
    <property type="entry name" value="Aldolase_TIM"/>
</dbReference>
<dbReference type="CDD" id="cd00405">
    <property type="entry name" value="PRAI"/>
    <property type="match status" value="1"/>
</dbReference>
<evidence type="ECO:0000256" key="5">
    <source>
        <dbReference type="ARBA" id="ARBA00022605"/>
    </source>
</evidence>
<sequence>MTRIKLCGNFRLQDVDYLNEVKPDLAGIILVPNRHRSVTFELAQKMRNTLNIDIPLVGVFSNQNTSEILAYKDIIQVAQLHGQETEQQVDEIQSSGLPVIKVMKPDFQYKTCAKNHMIDEGAGTGKIFDWQKFKPDDPLDFLAGGLTTHNLQRAISLLSPKTVDISSGSEVNGIKNLEKMRELVRIARSNK</sequence>
<dbReference type="PANTHER" id="PTHR42894">
    <property type="entry name" value="N-(5'-PHOSPHORIBOSYL)ANTHRANILATE ISOMERASE"/>
    <property type="match status" value="1"/>
</dbReference>
<feature type="domain" description="N-(5'phosphoribosyl) anthranilate isomerase (PRAI)" evidence="10">
    <location>
        <begin position="5"/>
        <end position="184"/>
    </location>
</feature>
<dbReference type="Proteomes" id="UP000321296">
    <property type="component" value="Chromosome"/>
</dbReference>
<comment type="catalytic activity">
    <reaction evidence="1 9">
        <text>N-(5-phospho-beta-D-ribosyl)anthranilate = 1-(2-carboxyphenylamino)-1-deoxy-D-ribulose 5-phosphate</text>
        <dbReference type="Rhea" id="RHEA:21540"/>
        <dbReference type="ChEBI" id="CHEBI:18277"/>
        <dbReference type="ChEBI" id="CHEBI:58613"/>
        <dbReference type="EC" id="5.3.1.24"/>
    </reaction>
</comment>
<dbReference type="GO" id="GO:0000162">
    <property type="term" value="P:L-tryptophan biosynthetic process"/>
    <property type="evidence" value="ECO:0007669"/>
    <property type="project" value="UniProtKB-UniRule"/>
</dbReference>
<evidence type="ECO:0000256" key="9">
    <source>
        <dbReference type="HAMAP-Rule" id="MF_00135"/>
    </source>
</evidence>
<gene>
    <name evidence="9" type="primary">trpF</name>
    <name evidence="11" type="ORF">FGL85_07865</name>
</gene>
<dbReference type="SUPFAM" id="SSF51366">
    <property type="entry name" value="Ribulose-phoshate binding barrel"/>
    <property type="match status" value="1"/>
</dbReference>
<keyword evidence="6 9" id="KW-0822">Tryptophan biosynthesis</keyword>
<dbReference type="InterPro" id="IPR011060">
    <property type="entry name" value="RibuloseP-bd_barrel"/>
</dbReference>
<dbReference type="KEGG" id="lpse:FGL85_07865"/>
<comment type="pathway">
    <text evidence="2 9">Amino-acid biosynthesis; L-tryptophan biosynthesis; L-tryptophan from chorismate: step 3/5.</text>
</comment>
<keyword evidence="7 9" id="KW-0057">Aromatic amino acid biosynthesis</keyword>
<dbReference type="RefSeq" id="WP_147651620.1">
    <property type="nucleotide sequence ID" value="NZ_CP042383.1"/>
</dbReference>
<evidence type="ECO:0000256" key="8">
    <source>
        <dbReference type="ARBA" id="ARBA00023235"/>
    </source>
</evidence>
<dbReference type="InterPro" id="IPR044643">
    <property type="entry name" value="TrpF_fam"/>
</dbReference>
<evidence type="ECO:0000259" key="10">
    <source>
        <dbReference type="Pfam" id="PF00697"/>
    </source>
</evidence>
<dbReference type="PANTHER" id="PTHR42894:SF1">
    <property type="entry name" value="N-(5'-PHOSPHORIBOSYL)ANTHRANILATE ISOMERASE"/>
    <property type="match status" value="1"/>
</dbReference>
<evidence type="ECO:0000256" key="7">
    <source>
        <dbReference type="ARBA" id="ARBA00023141"/>
    </source>
</evidence>
<dbReference type="AlphaFoldDB" id="A0A5B8T5L0"/>
<evidence type="ECO:0000256" key="4">
    <source>
        <dbReference type="ARBA" id="ARBA00022272"/>
    </source>
</evidence>
<accession>A0A5B8T5L0</accession>
<keyword evidence="8 9" id="KW-0413">Isomerase</keyword>
<evidence type="ECO:0000313" key="11">
    <source>
        <dbReference type="EMBL" id="QEA42418.1"/>
    </source>
</evidence>
<organism evidence="11 12">
    <name type="scientific">Leuconostoc pseudomesenteroides</name>
    <dbReference type="NCBI Taxonomy" id="33968"/>
    <lineage>
        <taxon>Bacteria</taxon>
        <taxon>Bacillati</taxon>
        <taxon>Bacillota</taxon>
        <taxon>Bacilli</taxon>
        <taxon>Lactobacillales</taxon>
        <taxon>Lactobacillaceae</taxon>
        <taxon>Leuconostoc</taxon>
    </lineage>
</organism>
<evidence type="ECO:0000256" key="3">
    <source>
        <dbReference type="ARBA" id="ARBA00012572"/>
    </source>
</evidence>
<dbReference type="Gene3D" id="3.20.20.70">
    <property type="entry name" value="Aldolase class I"/>
    <property type="match status" value="1"/>
</dbReference>
<dbReference type="EMBL" id="CP042383">
    <property type="protein sequence ID" value="QEA42418.1"/>
    <property type="molecule type" value="Genomic_DNA"/>
</dbReference>
<dbReference type="GO" id="GO:0004640">
    <property type="term" value="F:phosphoribosylanthranilate isomerase activity"/>
    <property type="evidence" value="ECO:0007669"/>
    <property type="project" value="UniProtKB-UniRule"/>
</dbReference>
<dbReference type="UniPathway" id="UPA00035">
    <property type="reaction ID" value="UER00042"/>
</dbReference>
<protein>
    <recommendedName>
        <fullName evidence="4 9">N-(5'-phosphoribosyl)anthranilate isomerase</fullName>
        <shortName evidence="9">PRAI</shortName>
        <ecNumber evidence="3 9">5.3.1.24</ecNumber>
    </recommendedName>
</protein>
<dbReference type="InterPro" id="IPR001240">
    <property type="entry name" value="PRAI_dom"/>
</dbReference>
<evidence type="ECO:0000256" key="2">
    <source>
        <dbReference type="ARBA" id="ARBA00004664"/>
    </source>
</evidence>